<sequence>MPRDAYESDTGERDTPTHTDFINNAPVARRIGSVHGGGRKALHRRGRAIARIMYSQGRTLTGIARIFGVNIKVIRRVVKLPHVHCPKDELPNDYDYAGDGFKTAFPPLTTSEKPGCVDTCSSSSENDSDEVASSAGVGCKRKKSQANISTAKKVKRRQPTPYHSHAFDAYDSDSSLSEPPASPPPGPSTPRKRRLPLPKHGAIQTYHASLLADVLKSMLGLDPVLNMTTPAHIALFEARGFTVARLHAMSRWAASDISEALRRLLSNKVDNHINLDVFEVVMLELALTKLEAPTTSTPPVKSLSDALSLVEYLRNVNGFDLAGHAQLLGTNGFTLERLRHLSSMASDSPQMVYEVLFRALQAGSPFVEGGSGSQSPGITPIEIIALEFSLRSHIGPIS</sequence>
<name>A0A8H6W8U7_9AGAR</name>
<evidence type="ECO:0000256" key="1">
    <source>
        <dbReference type="SAM" id="MobiDB-lite"/>
    </source>
</evidence>
<feature type="compositionally biased region" description="Basic and acidic residues" evidence="1">
    <location>
        <begin position="1"/>
        <end position="17"/>
    </location>
</feature>
<proteinExistence type="predicted"/>
<reference evidence="2" key="1">
    <citation type="submission" date="2020-05" db="EMBL/GenBank/DDBJ databases">
        <title>Mycena genomes resolve the evolution of fungal bioluminescence.</title>
        <authorList>
            <person name="Tsai I.J."/>
        </authorList>
    </citation>
    <scope>NUCLEOTIDE SEQUENCE</scope>
    <source>
        <strain evidence="2">171206Taipei</strain>
    </source>
</reference>
<accession>A0A8H6W8U7</accession>
<dbReference type="Proteomes" id="UP000636479">
    <property type="component" value="Unassembled WGS sequence"/>
</dbReference>
<evidence type="ECO:0000313" key="3">
    <source>
        <dbReference type="Proteomes" id="UP000636479"/>
    </source>
</evidence>
<protein>
    <submittedName>
        <fullName evidence="2">F-box domain-containing protein</fullName>
    </submittedName>
</protein>
<dbReference type="OrthoDB" id="3020716at2759"/>
<feature type="region of interest" description="Disordered" evidence="1">
    <location>
        <begin position="112"/>
        <end position="196"/>
    </location>
</feature>
<gene>
    <name evidence="2" type="ORF">MIND_00579400</name>
</gene>
<feature type="region of interest" description="Disordered" evidence="1">
    <location>
        <begin position="1"/>
        <end position="21"/>
    </location>
</feature>
<organism evidence="2 3">
    <name type="scientific">Mycena indigotica</name>
    <dbReference type="NCBI Taxonomy" id="2126181"/>
    <lineage>
        <taxon>Eukaryota</taxon>
        <taxon>Fungi</taxon>
        <taxon>Dikarya</taxon>
        <taxon>Basidiomycota</taxon>
        <taxon>Agaricomycotina</taxon>
        <taxon>Agaricomycetes</taxon>
        <taxon>Agaricomycetidae</taxon>
        <taxon>Agaricales</taxon>
        <taxon>Marasmiineae</taxon>
        <taxon>Mycenaceae</taxon>
        <taxon>Mycena</taxon>
    </lineage>
</organism>
<dbReference type="EMBL" id="JACAZF010000005">
    <property type="protein sequence ID" value="KAF7303504.1"/>
    <property type="molecule type" value="Genomic_DNA"/>
</dbReference>
<dbReference type="RefSeq" id="XP_037220476.1">
    <property type="nucleotide sequence ID" value="XM_037362555.1"/>
</dbReference>
<evidence type="ECO:0000313" key="2">
    <source>
        <dbReference type="EMBL" id="KAF7303504.1"/>
    </source>
</evidence>
<dbReference type="AlphaFoldDB" id="A0A8H6W8U7"/>
<dbReference type="GeneID" id="59345071"/>
<comment type="caution">
    <text evidence="2">The sequence shown here is derived from an EMBL/GenBank/DDBJ whole genome shotgun (WGS) entry which is preliminary data.</text>
</comment>
<keyword evidence="3" id="KW-1185">Reference proteome</keyword>